<evidence type="ECO:0000313" key="4">
    <source>
        <dbReference type="Proteomes" id="UP000053593"/>
    </source>
</evidence>
<dbReference type="OrthoDB" id="3269932at2759"/>
<sequence>MDQASQMITSSVVKINEVTTIFSLQIMIAIQKDTSFMKRKIEMLHFENWPIVHSAWYAAYAGLQVPRNKCTEGTRMEILKTIEDWVLETSDNSPPVFWLTGMAGMGKSTIAYSICSYFENKDKGHRLGASFFCSRQVEKLRTRQYIIPTIVQQLADYSMVFADALSGIKSHVSFVIEKQIDELLIEPWQNSFQKQLAERLPVLVVIDALDEIEGGEGSSFVSDLIKSLNQARASMHGIKFLITSRPDPNIVETCKQLGTEATYRLEDAKPADAVQD</sequence>
<feature type="domain" description="NACHT" evidence="2">
    <location>
        <begin position="95"/>
        <end position="247"/>
    </location>
</feature>
<evidence type="ECO:0000256" key="1">
    <source>
        <dbReference type="ARBA" id="ARBA00022737"/>
    </source>
</evidence>
<dbReference type="PANTHER" id="PTHR10039:SF14">
    <property type="entry name" value="NACHT DOMAIN-CONTAINING PROTEIN"/>
    <property type="match status" value="1"/>
</dbReference>
<dbReference type="PROSITE" id="PS50837">
    <property type="entry name" value="NACHT"/>
    <property type="match status" value="1"/>
</dbReference>
<protein>
    <submittedName>
        <fullName evidence="3">Unplaced genomic scaffold GYMLUscaffold_160, whole genome shotgun sequence</fullName>
    </submittedName>
</protein>
<dbReference type="SUPFAM" id="SSF52540">
    <property type="entry name" value="P-loop containing nucleoside triphosphate hydrolases"/>
    <property type="match status" value="1"/>
</dbReference>
<dbReference type="InterPro" id="IPR027417">
    <property type="entry name" value="P-loop_NTPase"/>
</dbReference>
<gene>
    <name evidence="3" type="ORF">GYMLUDRAFT_51267</name>
</gene>
<dbReference type="AlphaFoldDB" id="A0A0D0C6I6"/>
<feature type="non-terminal residue" evidence="3">
    <location>
        <position position="276"/>
    </location>
</feature>
<evidence type="ECO:0000259" key="2">
    <source>
        <dbReference type="PROSITE" id="PS50837"/>
    </source>
</evidence>
<dbReference type="EMBL" id="KN834908">
    <property type="protein sequence ID" value="KIK50338.1"/>
    <property type="molecule type" value="Genomic_DNA"/>
</dbReference>
<keyword evidence="4" id="KW-1185">Reference proteome</keyword>
<dbReference type="InterPro" id="IPR007111">
    <property type="entry name" value="NACHT_NTPase"/>
</dbReference>
<dbReference type="Gene3D" id="3.40.50.300">
    <property type="entry name" value="P-loop containing nucleotide triphosphate hydrolases"/>
    <property type="match status" value="1"/>
</dbReference>
<dbReference type="PANTHER" id="PTHR10039">
    <property type="entry name" value="AMELOGENIN"/>
    <property type="match status" value="1"/>
</dbReference>
<keyword evidence="1" id="KW-0677">Repeat</keyword>
<dbReference type="Pfam" id="PF24883">
    <property type="entry name" value="NPHP3_N"/>
    <property type="match status" value="1"/>
</dbReference>
<name>A0A0D0C6I6_9AGAR</name>
<dbReference type="HOGENOM" id="CLU_1010286_0_0_1"/>
<evidence type="ECO:0000313" key="3">
    <source>
        <dbReference type="EMBL" id="KIK50338.1"/>
    </source>
</evidence>
<organism evidence="3 4">
    <name type="scientific">Collybiopsis luxurians FD-317 M1</name>
    <dbReference type="NCBI Taxonomy" id="944289"/>
    <lineage>
        <taxon>Eukaryota</taxon>
        <taxon>Fungi</taxon>
        <taxon>Dikarya</taxon>
        <taxon>Basidiomycota</taxon>
        <taxon>Agaricomycotina</taxon>
        <taxon>Agaricomycetes</taxon>
        <taxon>Agaricomycetidae</taxon>
        <taxon>Agaricales</taxon>
        <taxon>Marasmiineae</taxon>
        <taxon>Omphalotaceae</taxon>
        <taxon>Collybiopsis</taxon>
        <taxon>Collybiopsis luxurians</taxon>
    </lineage>
</organism>
<dbReference type="Proteomes" id="UP000053593">
    <property type="component" value="Unassembled WGS sequence"/>
</dbReference>
<dbReference type="InterPro" id="IPR056884">
    <property type="entry name" value="NPHP3-like_N"/>
</dbReference>
<feature type="non-terminal residue" evidence="3">
    <location>
        <position position="1"/>
    </location>
</feature>
<reference evidence="3 4" key="1">
    <citation type="submission" date="2014-04" db="EMBL/GenBank/DDBJ databases">
        <title>Evolutionary Origins and Diversification of the Mycorrhizal Mutualists.</title>
        <authorList>
            <consortium name="DOE Joint Genome Institute"/>
            <consortium name="Mycorrhizal Genomics Consortium"/>
            <person name="Kohler A."/>
            <person name="Kuo A."/>
            <person name="Nagy L.G."/>
            <person name="Floudas D."/>
            <person name="Copeland A."/>
            <person name="Barry K.W."/>
            <person name="Cichocki N."/>
            <person name="Veneault-Fourrey C."/>
            <person name="LaButti K."/>
            <person name="Lindquist E.A."/>
            <person name="Lipzen A."/>
            <person name="Lundell T."/>
            <person name="Morin E."/>
            <person name="Murat C."/>
            <person name="Riley R."/>
            <person name="Ohm R."/>
            <person name="Sun H."/>
            <person name="Tunlid A."/>
            <person name="Henrissat B."/>
            <person name="Grigoriev I.V."/>
            <person name="Hibbett D.S."/>
            <person name="Martin F."/>
        </authorList>
    </citation>
    <scope>NUCLEOTIDE SEQUENCE [LARGE SCALE GENOMIC DNA]</scope>
    <source>
        <strain evidence="3 4">FD-317 M1</strain>
    </source>
</reference>
<proteinExistence type="predicted"/>
<accession>A0A0D0C6I6</accession>